<keyword evidence="3" id="KW-1185">Reference proteome</keyword>
<dbReference type="EMBL" id="OX465085">
    <property type="protein sequence ID" value="CAI9302895.1"/>
    <property type="molecule type" value="Genomic_DNA"/>
</dbReference>
<sequence>MDWSSGTKKVKGPKMVYVRDKDSDDDLIDFSFPDFAPETFKPTSNHSDDPFLNILCDENMLRRTLDGMGDDDQEPSVKNPEHNNIDDQNDGEVGVEYMVHDLDIHWKQIYPIVGECYKPPSQLRVRLRENYANNHVYPIAWVVIDLENKDNWIWFIEMLVANLDHDCGRGLVVISY</sequence>
<protein>
    <recommendedName>
        <fullName evidence="4">MULE transposase domain-containing protein</fullName>
    </recommendedName>
</protein>
<evidence type="ECO:0000313" key="3">
    <source>
        <dbReference type="Proteomes" id="UP001177003"/>
    </source>
</evidence>
<feature type="region of interest" description="Disordered" evidence="1">
    <location>
        <begin position="65"/>
        <end position="89"/>
    </location>
</feature>
<evidence type="ECO:0000256" key="1">
    <source>
        <dbReference type="SAM" id="MobiDB-lite"/>
    </source>
</evidence>
<name>A0AA36A1P4_LACSI</name>
<gene>
    <name evidence="2" type="ORF">LSALG_LOCUS41360</name>
</gene>
<proteinExistence type="predicted"/>
<accession>A0AA36A1P4</accession>
<reference evidence="2" key="1">
    <citation type="submission" date="2023-04" db="EMBL/GenBank/DDBJ databases">
        <authorList>
            <person name="Vijverberg K."/>
            <person name="Xiong W."/>
            <person name="Schranz E."/>
        </authorList>
    </citation>
    <scope>NUCLEOTIDE SEQUENCE</scope>
</reference>
<organism evidence="2 3">
    <name type="scientific">Lactuca saligna</name>
    <name type="common">Willowleaf lettuce</name>
    <dbReference type="NCBI Taxonomy" id="75948"/>
    <lineage>
        <taxon>Eukaryota</taxon>
        <taxon>Viridiplantae</taxon>
        <taxon>Streptophyta</taxon>
        <taxon>Embryophyta</taxon>
        <taxon>Tracheophyta</taxon>
        <taxon>Spermatophyta</taxon>
        <taxon>Magnoliopsida</taxon>
        <taxon>eudicotyledons</taxon>
        <taxon>Gunneridae</taxon>
        <taxon>Pentapetalae</taxon>
        <taxon>asterids</taxon>
        <taxon>campanulids</taxon>
        <taxon>Asterales</taxon>
        <taxon>Asteraceae</taxon>
        <taxon>Cichorioideae</taxon>
        <taxon>Cichorieae</taxon>
        <taxon>Lactucinae</taxon>
        <taxon>Lactuca</taxon>
    </lineage>
</organism>
<evidence type="ECO:0008006" key="4">
    <source>
        <dbReference type="Google" id="ProtNLM"/>
    </source>
</evidence>
<dbReference type="Proteomes" id="UP001177003">
    <property type="component" value="Chromosome 9"/>
</dbReference>
<evidence type="ECO:0000313" key="2">
    <source>
        <dbReference type="EMBL" id="CAI9302895.1"/>
    </source>
</evidence>
<dbReference type="AlphaFoldDB" id="A0AA36A1P4"/>